<proteinExistence type="inferred from homology"/>
<dbReference type="InterPro" id="IPR000008">
    <property type="entry name" value="C2_dom"/>
</dbReference>
<dbReference type="Proteomes" id="UP000694700">
    <property type="component" value="Unplaced"/>
</dbReference>
<dbReference type="GO" id="GO:0005886">
    <property type="term" value="C:plasma membrane"/>
    <property type="evidence" value="ECO:0007669"/>
    <property type="project" value="TreeGrafter"/>
</dbReference>
<dbReference type="SMART" id="SM00327">
    <property type="entry name" value="VWA"/>
    <property type="match status" value="1"/>
</dbReference>
<evidence type="ECO:0000256" key="3">
    <source>
        <dbReference type="ARBA" id="ARBA00022737"/>
    </source>
</evidence>
<keyword evidence="3" id="KW-0677">Repeat</keyword>
<comment type="similarity">
    <text evidence="1">Belongs to the copine family.</text>
</comment>
<sequence>MSDIYESAANSLGLFNSPCLTKVELRVACKGISDRDALSKPDPCVVIKMQSHGQWLEVDRTEVIRSCLNPTFSKVFTLDFYFEEVQRLRYELYDISSSHNGMREVDCLGAMECTLGQIISQRKFTKALLKQGNTVGKSSIMITAEELTGNNDYVELSFSARKLDDKDFFSKSDPFLEIYRVNDDNTQQLVHRTETVMNNLNPVWKTFKTSLNSLCSGDHERILKVAIDFTASNGDPRNSCSLHYIHPYQPNEYLKALVAVGEICQDYDSDKMFPAFGFGARIPPDFKVSHDFAVNFNEDNPECAGIQGVVEAYQNCLPKIQLYGPTNIAPIIQKVANFASEEMHTKEAMQYFILLILTDGVITDMADTREAIVHASHLPMSVIIVGVGSADFTDMEMLDGDDGILRSPKGEPVLRDIVQFVPFRNFKHASPAALAKSVLAEVPNQVVDYYNSKGIKPKCPSEYESSRTFGH</sequence>
<dbReference type="InterPro" id="IPR045052">
    <property type="entry name" value="Copine"/>
</dbReference>
<evidence type="ECO:0000313" key="6">
    <source>
        <dbReference type="Proteomes" id="UP000694700"/>
    </source>
</evidence>
<dbReference type="InterPro" id="IPR035892">
    <property type="entry name" value="C2_domain_sf"/>
</dbReference>
<dbReference type="SMART" id="SM00239">
    <property type="entry name" value="C2"/>
    <property type="match status" value="2"/>
</dbReference>
<dbReference type="GO" id="GO:0071277">
    <property type="term" value="P:cellular response to calcium ion"/>
    <property type="evidence" value="ECO:0007669"/>
    <property type="project" value="TreeGrafter"/>
</dbReference>
<reference evidence="5" key="1">
    <citation type="submission" date="2025-08" db="UniProtKB">
        <authorList>
            <consortium name="Ensembl"/>
        </authorList>
    </citation>
    <scope>IDENTIFICATION</scope>
</reference>
<dbReference type="PANTHER" id="PTHR10857">
    <property type="entry name" value="COPINE"/>
    <property type="match status" value="1"/>
</dbReference>
<protein>
    <submittedName>
        <fullName evidence="5">Uncharacterized protein</fullName>
    </submittedName>
</protein>
<dbReference type="PROSITE" id="PS50004">
    <property type="entry name" value="C2"/>
    <property type="match status" value="2"/>
</dbReference>
<dbReference type="InterPro" id="IPR010734">
    <property type="entry name" value="Copine_C"/>
</dbReference>
<dbReference type="FunFam" id="2.60.40.150:FF:000083">
    <property type="entry name" value="Copine 4"/>
    <property type="match status" value="1"/>
</dbReference>
<dbReference type="Pfam" id="PF07002">
    <property type="entry name" value="Copine"/>
    <property type="match status" value="1"/>
</dbReference>
<dbReference type="InterPro" id="IPR037768">
    <property type="entry name" value="C2B_Copine"/>
</dbReference>
<dbReference type="GO" id="GO:0046872">
    <property type="term" value="F:metal ion binding"/>
    <property type="evidence" value="ECO:0007669"/>
    <property type="project" value="UniProtKB-KW"/>
</dbReference>
<dbReference type="CDD" id="cd04047">
    <property type="entry name" value="C2B_Copine"/>
    <property type="match status" value="1"/>
</dbReference>
<dbReference type="Ensembl" id="ENSCCRT00015055939.1">
    <property type="protein sequence ID" value="ENSCCRP00015054147.1"/>
    <property type="gene ID" value="ENSCCRG00015022184.1"/>
</dbReference>
<dbReference type="FunFam" id="3.40.50.410:FF:000042">
    <property type="entry name" value="Copine 4"/>
    <property type="match status" value="1"/>
</dbReference>
<dbReference type="SUPFAM" id="SSF53300">
    <property type="entry name" value="vWA-like"/>
    <property type="match status" value="1"/>
</dbReference>
<evidence type="ECO:0000313" key="5">
    <source>
        <dbReference type="Ensembl" id="ENSCCRP00015054147.1"/>
    </source>
</evidence>
<dbReference type="AlphaFoldDB" id="A0A8C1VRN5"/>
<dbReference type="InterPro" id="IPR036465">
    <property type="entry name" value="vWFA_dom_sf"/>
</dbReference>
<dbReference type="CDD" id="cd04048">
    <property type="entry name" value="C2A_Copine"/>
    <property type="match status" value="1"/>
</dbReference>
<evidence type="ECO:0000256" key="1">
    <source>
        <dbReference type="ARBA" id="ARBA00009048"/>
    </source>
</evidence>
<accession>A0A8C1VRN5</accession>
<dbReference type="SUPFAM" id="SSF49562">
    <property type="entry name" value="C2 domain (Calcium/lipid-binding domain, CaLB)"/>
    <property type="match status" value="2"/>
</dbReference>
<evidence type="ECO:0000256" key="2">
    <source>
        <dbReference type="ARBA" id="ARBA00022723"/>
    </source>
</evidence>
<dbReference type="Pfam" id="PF00168">
    <property type="entry name" value="C2"/>
    <property type="match status" value="2"/>
</dbReference>
<dbReference type="GO" id="GO:0005544">
    <property type="term" value="F:calcium-dependent phospholipid binding"/>
    <property type="evidence" value="ECO:0007669"/>
    <property type="project" value="InterPro"/>
</dbReference>
<organism evidence="5 6">
    <name type="scientific">Cyprinus carpio</name>
    <name type="common">Common carp</name>
    <dbReference type="NCBI Taxonomy" id="7962"/>
    <lineage>
        <taxon>Eukaryota</taxon>
        <taxon>Metazoa</taxon>
        <taxon>Chordata</taxon>
        <taxon>Craniata</taxon>
        <taxon>Vertebrata</taxon>
        <taxon>Euteleostomi</taxon>
        <taxon>Actinopterygii</taxon>
        <taxon>Neopterygii</taxon>
        <taxon>Teleostei</taxon>
        <taxon>Ostariophysi</taxon>
        <taxon>Cypriniformes</taxon>
        <taxon>Cyprinidae</taxon>
        <taxon>Cyprininae</taxon>
        <taxon>Cyprinus</taxon>
    </lineage>
</organism>
<dbReference type="InterPro" id="IPR002035">
    <property type="entry name" value="VWF_A"/>
</dbReference>
<dbReference type="Gene3D" id="2.60.40.150">
    <property type="entry name" value="C2 domain"/>
    <property type="match status" value="2"/>
</dbReference>
<accession>A0A8C1CCM6</accession>
<dbReference type="PANTHER" id="PTHR10857:SF4">
    <property type="entry name" value="COPINE-4"/>
    <property type="match status" value="1"/>
</dbReference>
<keyword evidence="4" id="KW-0106">Calcium</keyword>
<gene>
    <name evidence="5" type="primary">LOC109075234</name>
</gene>
<name>A0A8C1VRN5_CYPCA</name>
<evidence type="ECO:0000256" key="4">
    <source>
        <dbReference type="ARBA" id="ARBA00022837"/>
    </source>
</evidence>
<keyword evidence="2" id="KW-0479">Metal-binding</keyword>